<protein>
    <submittedName>
        <fullName evidence="1">Uncharacterized protein</fullName>
    </submittedName>
</protein>
<evidence type="ECO:0000313" key="2">
    <source>
        <dbReference type="Proteomes" id="UP001470809"/>
    </source>
</evidence>
<sequence length="69" mass="7726">MTTKRFLPIDAAKLQDKADGLSEEETTFIPFADPRKEKKKKVAVPQVDLGAAPGFLARLFPMFFGKRQS</sequence>
<dbReference type="EMBL" id="CP151767">
    <property type="protein sequence ID" value="WZU69381.1"/>
    <property type="molecule type" value="Genomic_DNA"/>
</dbReference>
<organism evidence="1 2">
    <name type="scientific">Yoonia rhodophyticola</name>
    <dbReference type="NCBI Taxonomy" id="3137370"/>
    <lineage>
        <taxon>Bacteria</taxon>
        <taxon>Pseudomonadati</taxon>
        <taxon>Pseudomonadota</taxon>
        <taxon>Alphaproteobacteria</taxon>
        <taxon>Rhodobacterales</taxon>
        <taxon>Paracoccaceae</taxon>
        <taxon>Yoonia</taxon>
    </lineage>
</organism>
<name>A0AAN0MCY3_9RHOB</name>
<dbReference type="RefSeq" id="WP_342078673.1">
    <property type="nucleotide sequence ID" value="NZ_CP151767.2"/>
</dbReference>
<accession>A0AAN0MCY3</accession>
<dbReference type="Proteomes" id="UP001470809">
    <property type="component" value="Chromosome"/>
</dbReference>
<reference evidence="1" key="1">
    <citation type="submission" date="2024-08" db="EMBL/GenBank/DDBJ databases">
        <title>Phylogenomic analyses of a clade within the roseobacter group suggest taxonomic reassignments of species of the genera Aestuariivita, Citreicella, Loktanella, Nautella, Pelagibaca, Ruegeria, Thalassobius, Thiobacimonas and Tropicibacter, and the proposal o.</title>
        <authorList>
            <person name="Jeon C.O."/>
        </authorList>
    </citation>
    <scope>NUCLEOTIDE SEQUENCE</scope>
    <source>
        <strain evidence="1">SS1-5</strain>
    </source>
</reference>
<dbReference type="AlphaFoldDB" id="A0AAN0MCY3"/>
<proteinExistence type="predicted"/>
<gene>
    <name evidence="1" type="ORF">AABB31_11355</name>
</gene>
<evidence type="ECO:0000313" key="1">
    <source>
        <dbReference type="EMBL" id="WZU69381.1"/>
    </source>
</evidence>
<dbReference type="KEGG" id="yrh:AABB31_11355"/>
<keyword evidence="2" id="KW-1185">Reference proteome</keyword>